<dbReference type="Gene3D" id="3.40.50.880">
    <property type="match status" value="1"/>
</dbReference>
<dbReference type="InterPro" id="IPR029062">
    <property type="entry name" value="Class_I_gatase-like"/>
</dbReference>
<evidence type="ECO:0000256" key="2">
    <source>
        <dbReference type="ARBA" id="ARBA00023002"/>
    </source>
</evidence>
<dbReference type="InParanoid" id="K2RTM8"/>
<sequence length="382" mass="42169">MSPPRKALIAITSAHAPLYPEGKETGLFITEALHPFKVFRAAGFEVDLVSETGHWQPDWLSVQKDWLPEDDRKIYEDTSSEFRRKLDNLLKPSDVKWEDYGLFFASAGHASLIDYPTATGLQALATNIYYQNAGIMSAVCHGGAIFLGLSDPANKEPMIKGKTVTGFTNRGEEEEGILDVIKSWDKLTIEAGAAACGANLGAQFVETIASHSPALLILASRSQETIDATAAALRKKSPDVALRSVVVGLGSLASVRRAADQVVAMQRDEGIAIDALMLNASIMACPYGTTADGLERQFGTNHLGHFVFAHQHESCEAHRHPGRWLEESEQVVHFESFQHNGKFLRDAKVAEFDMVAAWARNWYNAERLWKMSEEMVGEKFDF</sequence>
<dbReference type="OrthoDB" id="543156at2759"/>
<dbReference type="eggNOG" id="KOG1208">
    <property type="taxonomic scope" value="Eukaryota"/>
</dbReference>
<evidence type="ECO:0000256" key="1">
    <source>
        <dbReference type="ARBA" id="ARBA00006484"/>
    </source>
</evidence>
<dbReference type="PANTHER" id="PTHR24320:SF283">
    <property type="entry name" value="RETINOL DEHYDROGENASE 11"/>
    <property type="match status" value="1"/>
</dbReference>
<accession>K2RTM8</accession>
<reference evidence="3 4" key="1">
    <citation type="journal article" date="2012" name="BMC Genomics">
        <title>Tools to kill: Genome of one of the most destructive plant pathogenic fungi Macrophomina phaseolina.</title>
        <authorList>
            <person name="Islam M.S."/>
            <person name="Haque M.S."/>
            <person name="Islam M.M."/>
            <person name="Emdad E.M."/>
            <person name="Halim A."/>
            <person name="Hossen Q.M.M."/>
            <person name="Hossain M.Z."/>
            <person name="Ahmed B."/>
            <person name="Rahim S."/>
            <person name="Rahman M.S."/>
            <person name="Alam M.M."/>
            <person name="Hou S."/>
            <person name="Wan X."/>
            <person name="Saito J.A."/>
            <person name="Alam M."/>
        </authorList>
    </citation>
    <scope>NUCLEOTIDE SEQUENCE [LARGE SCALE GENOMIC DNA]</scope>
    <source>
        <strain evidence="3 4">MS6</strain>
    </source>
</reference>
<comment type="caution">
    <text evidence="3">The sequence shown here is derived from an EMBL/GenBank/DDBJ whole genome shotgun (WGS) entry which is preliminary data.</text>
</comment>
<dbReference type="VEuPathDB" id="FungiDB:MPH_09293"/>
<gene>
    <name evidence="3" type="ORF">MPH_09293</name>
</gene>
<organism evidence="3 4">
    <name type="scientific">Macrophomina phaseolina (strain MS6)</name>
    <name type="common">Charcoal rot fungus</name>
    <dbReference type="NCBI Taxonomy" id="1126212"/>
    <lineage>
        <taxon>Eukaryota</taxon>
        <taxon>Fungi</taxon>
        <taxon>Dikarya</taxon>
        <taxon>Ascomycota</taxon>
        <taxon>Pezizomycotina</taxon>
        <taxon>Dothideomycetes</taxon>
        <taxon>Dothideomycetes incertae sedis</taxon>
        <taxon>Botryosphaeriales</taxon>
        <taxon>Botryosphaeriaceae</taxon>
        <taxon>Macrophomina</taxon>
    </lineage>
</organism>
<name>K2RTM8_MACPH</name>
<dbReference type="PANTHER" id="PTHR24320">
    <property type="entry name" value="RETINOL DEHYDROGENASE"/>
    <property type="match status" value="1"/>
</dbReference>
<evidence type="ECO:0000313" key="4">
    <source>
        <dbReference type="Proteomes" id="UP000007129"/>
    </source>
</evidence>
<evidence type="ECO:0000313" key="3">
    <source>
        <dbReference type="EMBL" id="EKG13529.1"/>
    </source>
</evidence>
<dbReference type="MEROPS" id="C56.004"/>
<dbReference type="HOGENOM" id="CLU_723765_0_0_1"/>
<dbReference type="InterPro" id="IPR036291">
    <property type="entry name" value="NAD(P)-bd_dom_sf"/>
</dbReference>
<dbReference type="SUPFAM" id="SSF52317">
    <property type="entry name" value="Class I glutamine amidotransferase-like"/>
    <property type="match status" value="1"/>
</dbReference>
<proteinExistence type="inferred from homology"/>
<protein>
    <submittedName>
        <fullName evidence="3">ThiJ/PfpI</fullName>
    </submittedName>
</protein>
<comment type="similarity">
    <text evidence="1">Belongs to the short-chain dehydrogenases/reductases (SDR) family.</text>
</comment>
<keyword evidence="2" id="KW-0560">Oxidoreductase</keyword>
<dbReference type="GO" id="GO:0016491">
    <property type="term" value="F:oxidoreductase activity"/>
    <property type="evidence" value="ECO:0007669"/>
    <property type="project" value="UniProtKB-KW"/>
</dbReference>
<dbReference type="AlphaFoldDB" id="K2RTM8"/>
<dbReference type="STRING" id="1126212.K2RTM8"/>
<dbReference type="Proteomes" id="UP000007129">
    <property type="component" value="Unassembled WGS sequence"/>
</dbReference>
<dbReference type="FunCoup" id="K2RTM8">
    <property type="interactions" value="70"/>
</dbReference>
<dbReference type="EMBL" id="AHHD01000408">
    <property type="protein sequence ID" value="EKG13529.1"/>
    <property type="molecule type" value="Genomic_DNA"/>
</dbReference>
<dbReference type="SUPFAM" id="SSF51735">
    <property type="entry name" value="NAD(P)-binding Rossmann-fold domains"/>
    <property type="match status" value="1"/>
</dbReference>